<evidence type="ECO:0000256" key="1">
    <source>
        <dbReference type="SAM" id="MobiDB-lite"/>
    </source>
</evidence>
<feature type="compositionally biased region" description="Polar residues" evidence="1">
    <location>
        <begin position="45"/>
        <end position="58"/>
    </location>
</feature>
<dbReference type="EMBL" id="CP012040">
    <property type="protein sequence ID" value="AKP50009.1"/>
    <property type="molecule type" value="Genomic_DNA"/>
</dbReference>
<protein>
    <submittedName>
        <fullName evidence="2">Uncharacterized protein</fullName>
    </submittedName>
</protein>
<evidence type="ECO:0000313" key="3">
    <source>
        <dbReference type="Proteomes" id="UP000036520"/>
    </source>
</evidence>
<keyword evidence="3" id="KW-1185">Reference proteome</keyword>
<organism evidence="2 3">
    <name type="scientific">Cyclobacterium amurskyense</name>
    <dbReference type="NCBI Taxonomy" id="320787"/>
    <lineage>
        <taxon>Bacteria</taxon>
        <taxon>Pseudomonadati</taxon>
        <taxon>Bacteroidota</taxon>
        <taxon>Cytophagia</taxon>
        <taxon>Cytophagales</taxon>
        <taxon>Cyclobacteriaceae</taxon>
        <taxon>Cyclobacterium</taxon>
    </lineage>
</organism>
<proteinExistence type="predicted"/>
<feature type="region of interest" description="Disordered" evidence="1">
    <location>
        <begin position="45"/>
        <end position="73"/>
    </location>
</feature>
<dbReference type="STRING" id="320787.CA2015_0542"/>
<sequence>MINTPTATDMNLTELSLFLTDELFVMEDEVKEKLAVNKMASRLDLSTSTESNQVSEPESPSLAKEHDPEPIPYEGEFKKSILVIYQGEELKESNRTFLFKVFGAVNLSLKDIALVSEHSLKGSNEDPIEQLDPDKMIIFGTIYHPLMSLKKDSYHIVEESMAYFFADDLDGLENNVSLKRKLWDTLQVFFSIKQ</sequence>
<accession>A0A0H4P781</accession>
<dbReference type="Proteomes" id="UP000036520">
    <property type="component" value="Chromosome"/>
</dbReference>
<evidence type="ECO:0000313" key="2">
    <source>
        <dbReference type="EMBL" id="AKP50009.1"/>
    </source>
</evidence>
<dbReference type="KEGG" id="camu:CA2015_0542"/>
<feature type="compositionally biased region" description="Basic and acidic residues" evidence="1">
    <location>
        <begin position="63"/>
        <end position="73"/>
    </location>
</feature>
<dbReference type="AlphaFoldDB" id="A0A0H4P781"/>
<gene>
    <name evidence="2" type="ORF">CA2015_0542</name>
</gene>
<reference evidence="2 3" key="1">
    <citation type="submission" date="2015-07" db="EMBL/GenBank/DDBJ databases">
        <authorList>
            <person name="Kim K.M."/>
        </authorList>
    </citation>
    <scope>NUCLEOTIDE SEQUENCE [LARGE SCALE GENOMIC DNA]</scope>
    <source>
        <strain evidence="2 3">KCTC 12363</strain>
    </source>
</reference>
<name>A0A0H4P781_9BACT</name>